<protein>
    <submittedName>
        <fullName evidence="3">Uncharacterized protein</fullName>
    </submittedName>
</protein>
<dbReference type="OrthoDB" id="286163at2"/>
<dbReference type="EMBL" id="CP002546">
    <property type="protein sequence ID" value="ADY61566.1"/>
    <property type="molecule type" value="Genomic_DNA"/>
</dbReference>
<dbReference type="Proteomes" id="UP000006860">
    <property type="component" value="Chromosome"/>
</dbReference>
<sequence>METEFTLALIGLILVAGGMMLHRTAGQRRRVAKRDPLKEIAAEREARESTPEGMILEMESRLFDYGREVEGRVETTLNVLDRLIIDAEQEVSRLEELLQTSRQSLGPRVDASSEQLEQQTTRLIHAGWTNEEIAQCLRCDIETVARIRSQQSDDGHSAAA</sequence>
<keyword evidence="2" id="KW-1133">Transmembrane helix</keyword>
<evidence type="ECO:0000256" key="1">
    <source>
        <dbReference type="SAM" id="Coils"/>
    </source>
</evidence>
<name>F0SFV9_RUBBR</name>
<evidence type="ECO:0000256" key="2">
    <source>
        <dbReference type="SAM" id="Phobius"/>
    </source>
</evidence>
<proteinExistence type="predicted"/>
<gene>
    <name evidence="3" type="ordered locus">Plabr_3989</name>
</gene>
<dbReference type="STRING" id="756272.Plabr_3989"/>
<accession>F0SFV9</accession>
<dbReference type="HOGENOM" id="CLU_1650858_0_0_0"/>
<keyword evidence="2" id="KW-0812">Transmembrane</keyword>
<keyword evidence="2" id="KW-0472">Membrane</keyword>
<reference evidence="4" key="1">
    <citation type="submission" date="2011-02" db="EMBL/GenBank/DDBJ databases">
        <title>The complete genome of Planctomyces brasiliensis DSM 5305.</title>
        <authorList>
            <person name="Lucas S."/>
            <person name="Copeland A."/>
            <person name="Lapidus A."/>
            <person name="Bruce D."/>
            <person name="Goodwin L."/>
            <person name="Pitluck S."/>
            <person name="Kyrpides N."/>
            <person name="Mavromatis K."/>
            <person name="Pagani I."/>
            <person name="Ivanova N."/>
            <person name="Ovchinnikova G."/>
            <person name="Lu M."/>
            <person name="Detter J.C."/>
            <person name="Han C."/>
            <person name="Land M."/>
            <person name="Hauser L."/>
            <person name="Markowitz V."/>
            <person name="Cheng J.-F."/>
            <person name="Hugenholtz P."/>
            <person name="Woyke T."/>
            <person name="Wu D."/>
            <person name="Tindall B."/>
            <person name="Pomrenke H.G."/>
            <person name="Brambilla E."/>
            <person name="Klenk H.-P."/>
            <person name="Eisen J.A."/>
        </authorList>
    </citation>
    <scope>NUCLEOTIDE SEQUENCE [LARGE SCALE GENOMIC DNA]</scope>
    <source>
        <strain evidence="4">ATCC 49424 / DSM 5305 / JCM 21570 / NBRC 103401 / IFAM 1448</strain>
    </source>
</reference>
<dbReference type="RefSeq" id="WP_013630283.1">
    <property type="nucleotide sequence ID" value="NC_015174.1"/>
</dbReference>
<dbReference type="AlphaFoldDB" id="F0SFV9"/>
<evidence type="ECO:0000313" key="4">
    <source>
        <dbReference type="Proteomes" id="UP000006860"/>
    </source>
</evidence>
<organism evidence="3 4">
    <name type="scientific">Rubinisphaera brasiliensis (strain ATCC 49424 / DSM 5305 / JCM 21570 / IAM 15109 / NBRC 103401 / IFAM 1448)</name>
    <name type="common">Planctomyces brasiliensis</name>
    <dbReference type="NCBI Taxonomy" id="756272"/>
    <lineage>
        <taxon>Bacteria</taxon>
        <taxon>Pseudomonadati</taxon>
        <taxon>Planctomycetota</taxon>
        <taxon>Planctomycetia</taxon>
        <taxon>Planctomycetales</taxon>
        <taxon>Planctomycetaceae</taxon>
        <taxon>Rubinisphaera</taxon>
    </lineage>
</organism>
<feature type="transmembrane region" description="Helical" evidence="2">
    <location>
        <begin position="6"/>
        <end position="25"/>
    </location>
</feature>
<evidence type="ECO:0000313" key="3">
    <source>
        <dbReference type="EMBL" id="ADY61566.1"/>
    </source>
</evidence>
<keyword evidence="4" id="KW-1185">Reference proteome</keyword>
<dbReference type="KEGG" id="pbs:Plabr_3989"/>
<feature type="coiled-coil region" evidence="1">
    <location>
        <begin position="77"/>
        <end position="104"/>
    </location>
</feature>
<keyword evidence="1" id="KW-0175">Coiled coil</keyword>